<keyword evidence="8" id="KW-1185">Reference proteome</keyword>
<organism evidence="7 8">
    <name type="scientific">Lentihominibacter faecis</name>
    <dbReference type="NCBI Taxonomy" id="2764712"/>
    <lineage>
        <taxon>Bacteria</taxon>
        <taxon>Bacillati</taxon>
        <taxon>Bacillota</taxon>
        <taxon>Clostridia</taxon>
        <taxon>Peptostreptococcales</taxon>
        <taxon>Anaerovoracaceae</taxon>
        <taxon>Lentihominibacter</taxon>
    </lineage>
</organism>
<dbReference type="Pfam" id="PF03750">
    <property type="entry name" value="Csm2_III-A"/>
    <property type="match status" value="1"/>
</dbReference>
<accession>A0A923NEA4</accession>
<dbReference type="Proteomes" id="UP000644115">
    <property type="component" value="Unassembled WGS sequence"/>
</dbReference>
<evidence type="ECO:0000256" key="2">
    <source>
        <dbReference type="ARBA" id="ARBA00006896"/>
    </source>
</evidence>
<name>A0A923NEA4_9FIRM</name>
<sequence>MEKLTQTNYVDLAEKVIVKDLERDKRGNFRLTNSKIRNLLSLVNNLYTDVARTGGSDEKLSETIEGKIQYIRLRFVYEAGREKSVKDFVEKADIIKHLQRIETRSDLLLFCRYMEALVAYHKFNGGRD</sequence>
<evidence type="ECO:0000256" key="3">
    <source>
        <dbReference type="ARBA" id="ARBA00016118"/>
    </source>
</evidence>
<dbReference type="RefSeq" id="WP_249286174.1">
    <property type="nucleotide sequence ID" value="NZ_JACRWC010000021.1"/>
</dbReference>
<keyword evidence="4" id="KW-0694">RNA-binding</keyword>
<dbReference type="EMBL" id="JACRWC010000021">
    <property type="protein sequence ID" value="MBC5998610.1"/>
    <property type="molecule type" value="Genomic_DNA"/>
</dbReference>
<keyword evidence="5" id="KW-0051">Antiviral defense</keyword>
<dbReference type="AlphaFoldDB" id="A0A923NEA4"/>
<evidence type="ECO:0000256" key="5">
    <source>
        <dbReference type="ARBA" id="ARBA00023118"/>
    </source>
</evidence>
<proteinExistence type="inferred from homology"/>
<dbReference type="GO" id="GO:0051607">
    <property type="term" value="P:defense response to virus"/>
    <property type="evidence" value="ECO:0007669"/>
    <property type="project" value="UniProtKB-KW"/>
</dbReference>
<dbReference type="NCBIfam" id="TIGR01870">
    <property type="entry name" value="cas_TM1810_Csm2"/>
    <property type="match status" value="1"/>
</dbReference>
<comment type="similarity">
    <text evidence="2">Belongs to the CRISPR-associated Csm2 family.</text>
</comment>
<evidence type="ECO:0000313" key="8">
    <source>
        <dbReference type="Proteomes" id="UP000644115"/>
    </source>
</evidence>
<gene>
    <name evidence="7" type="primary">csm2</name>
    <name evidence="7" type="ORF">H8876_01055</name>
</gene>
<comment type="caution">
    <text evidence="7">The sequence shown here is derived from an EMBL/GenBank/DDBJ whole genome shotgun (WGS) entry which is preliminary data.</text>
</comment>
<protein>
    <recommendedName>
        <fullName evidence="3">CRISPR system Cms protein Csm2</fullName>
    </recommendedName>
    <alternativeName>
        <fullName evidence="6">CRISPR type III A-associated protein Csm2</fullName>
    </alternativeName>
</protein>
<comment type="function">
    <text evidence="1">This subunit may be involved in monitoring complementarity of crRNA and target RNA.</text>
</comment>
<evidence type="ECO:0000256" key="6">
    <source>
        <dbReference type="ARBA" id="ARBA00031723"/>
    </source>
</evidence>
<dbReference type="InterPro" id="IPR010149">
    <property type="entry name" value="CRISPR-assoc_prot_Csm2_III-A"/>
</dbReference>
<reference evidence="7" key="1">
    <citation type="submission" date="2020-08" db="EMBL/GenBank/DDBJ databases">
        <authorList>
            <person name="Liu C."/>
            <person name="Sun Q."/>
        </authorList>
    </citation>
    <scope>NUCLEOTIDE SEQUENCE</scope>
    <source>
        <strain evidence="7">BX16</strain>
    </source>
</reference>
<dbReference type="GO" id="GO:0003723">
    <property type="term" value="F:RNA binding"/>
    <property type="evidence" value="ECO:0007669"/>
    <property type="project" value="UniProtKB-KW"/>
</dbReference>
<evidence type="ECO:0000313" key="7">
    <source>
        <dbReference type="EMBL" id="MBC5998610.1"/>
    </source>
</evidence>
<evidence type="ECO:0000256" key="4">
    <source>
        <dbReference type="ARBA" id="ARBA00022884"/>
    </source>
</evidence>
<evidence type="ECO:0000256" key="1">
    <source>
        <dbReference type="ARBA" id="ARBA00003640"/>
    </source>
</evidence>